<proteinExistence type="predicted"/>
<reference evidence="2" key="1">
    <citation type="submission" date="2023-03" db="EMBL/GenBank/DDBJ databases">
        <title>Massive genome expansion in bonnet fungi (Mycena s.s.) driven by repeated elements and novel gene families across ecological guilds.</title>
        <authorList>
            <consortium name="Lawrence Berkeley National Laboratory"/>
            <person name="Harder C.B."/>
            <person name="Miyauchi S."/>
            <person name="Viragh M."/>
            <person name="Kuo A."/>
            <person name="Thoen E."/>
            <person name="Andreopoulos B."/>
            <person name="Lu D."/>
            <person name="Skrede I."/>
            <person name="Drula E."/>
            <person name="Henrissat B."/>
            <person name="Morin E."/>
            <person name="Kohler A."/>
            <person name="Barry K."/>
            <person name="LaButti K."/>
            <person name="Morin E."/>
            <person name="Salamov A."/>
            <person name="Lipzen A."/>
            <person name="Mereny Z."/>
            <person name="Hegedus B."/>
            <person name="Baldrian P."/>
            <person name="Stursova M."/>
            <person name="Weitz H."/>
            <person name="Taylor A."/>
            <person name="Grigoriev I.V."/>
            <person name="Nagy L.G."/>
            <person name="Martin F."/>
            <person name="Kauserud H."/>
        </authorList>
    </citation>
    <scope>NUCLEOTIDE SEQUENCE</scope>
    <source>
        <strain evidence="2">CBHHK067</strain>
    </source>
</reference>
<protein>
    <submittedName>
        <fullName evidence="2">Uncharacterized protein</fullName>
    </submittedName>
</protein>
<dbReference type="Proteomes" id="UP001221757">
    <property type="component" value="Unassembled WGS sequence"/>
</dbReference>
<accession>A0AAD7F7J4</accession>
<sequence length="266" mass="29928">MRASTPVPLLIICRAQWHCIKPLIFPVSIKTDREDNALNHNSIDRFRVSPIIPPSRNTTSPSDHQTDEYPTLNPSFKVQSHSSAGSENDMMHQDVKLQTTQALSSRSRCTTAPQAFRTARISLQFPHRSSFVAESILSSLLCPGSPRLLTTELYPQRNSHTSASVSADQPSQISARCPQVLHVHSPPRPHYIGTTRQRVPRPSERRKLIRRRAQAHHAPGPNSSAVSGTRENFSSVTPLSLPFIFTLSMFYRMNRKYGLFRIDLAE</sequence>
<organism evidence="2 3">
    <name type="scientific">Mycena rosella</name>
    <name type="common">Pink bonnet</name>
    <name type="synonym">Agaricus rosellus</name>
    <dbReference type="NCBI Taxonomy" id="1033263"/>
    <lineage>
        <taxon>Eukaryota</taxon>
        <taxon>Fungi</taxon>
        <taxon>Dikarya</taxon>
        <taxon>Basidiomycota</taxon>
        <taxon>Agaricomycotina</taxon>
        <taxon>Agaricomycetes</taxon>
        <taxon>Agaricomycetidae</taxon>
        <taxon>Agaricales</taxon>
        <taxon>Marasmiineae</taxon>
        <taxon>Mycenaceae</taxon>
        <taxon>Mycena</taxon>
    </lineage>
</organism>
<dbReference type="AlphaFoldDB" id="A0AAD7F7J4"/>
<name>A0AAD7F7J4_MYCRO</name>
<evidence type="ECO:0000313" key="3">
    <source>
        <dbReference type="Proteomes" id="UP001221757"/>
    </source>
</evidence>
<keyword evidence="3" id="KW-1185">Reference proteome</keyword>
<evidence type="ECO:0000313" key="2">
    <source>
        <dbReference type="EMBL" id="KAJ7602772.1"/>
    </source>
</evidence>
<evidence type="ECO:0000256" key="1">
    <source>
        <dbReference type="SAM" id="MobiDB-lite"/>
    </source>
</evidence>
<feature type="compositionally biased region" description="Polar residues" evidence="1">
    <location>
        <begin position="221"/>
        <end position="231"/>
    </location>
</feature>
<feature type="region of interest" description="Disordered" evidence="1">
    <location>
        <begin position="49"/>
        <end position="71"/>
    </location>
</feature>
<gene>
    <name evidence="2" type="ORF">B0H17DRAFT_1189920</name>
</gene>
<dbReference type="EMBL" id="JARKIE010001364">
    <property type="protein sequence ID" value="KAJ7602772.1"/>
    <property type="molecule type" value="Genomic_DNA"/>
</dbReference>
<comment type="caution">
    <text evidence="2">The sequence shown here is derived from an EMBL/GenBank/DDBJ whole genome shotgun (WGS) entry which is preliminary data.</text>
</comment>
<feature type="region of interest" description="Disordered" evidence="1">
    <location>
        <begin position="183"/>
        <end position="231"/>
    </location>
</feature>